<keyword evidence="1" id="KW-0805">Transcription regulation</keyword>
<dbReference type="InterPro" id="IPR000843">
    <property type="entry name" value="HTH_LacI"/>
</dbReference>
<dbReference type="EMBL" id="JAPMLT010000005">
    <property type="protein sequence ID" value="MCX7570651.1"/>
    <property type="molecule type" value="Genomic_DNA"/>
</dbReference>
<dbReference type="PROSITE" id="PS00356">
    <property type="entry name" value="HTH_LACI_1"/>
    <property type="match status" value="1"/>
</dbReference>
<dbReference type="Proteomes" id="UP001208017">
    <property type="component" value="Unassembled WGS sequence"/>
</dbReference>
<keyword evidence="2 5" id="KW-0238">DNA-binding</keyword>
<evidence type="ECO:0000256" key="1">
    <source>
        <dbReference type="ARBA" id="ARBA00023015"/>
    </source>
</evidence>
<dbReference type="SUPFAM" id="SSF53822">
    <property type="entry name" value="Periplasmic binding protein-like I"/>
    <property type="match status" value="1"/>
</dbReference>
<dbReference type="InterPro" id="IPR010982">
    <property type="entry name" value="Lambda_DNA-bd_dom_sf"/>
</dbReference>
<evidence type="ECO:0000256" key="3">
    <source>
        <dbReference type="ARBA" id="ARBA00023163"/>
    </source>
</evidence>
<reference evidence="5 6" key="1">
    <citation type="submission" date="2022-11" db="EMBL/GenBank/DDBJ databases">
        <title>Study of microbial diversity in lake waters.</title>
        <authorList>
            <person name="Zhang J."/>
        </authorList>
    </citation>
    <scope>NUCLEOTIDE SEQUENCE [LARGE SCALE GENOMIC DNA]</scope>
    <source>
        <strain evidence="5 6">DT12</strain>
    </source>
</reference>
<dbReference type="Gene3D" id="3.40.50.2300">
    <property type="match status" value="2"/>
</dbReference>
<keyword evidence="3" id="KW-0804">Transcription</keyword>
<dbReference type="PANTHER" id="PTHR30146:SF109">
    <property type="entry name" value="HTH-TYPE TRANSCRIPTIONAL REGULATOR GALS"/>
    <property type="match status" value="1"/>
</dbReference>
<evidence type="ECO:0000313" key="5">
    <source>
        <dbReference type="EMBL" id="MCX7570651.1"/>
    </source>
</evidence>
<dbReference type="Pfam" id="PF00356">
    <property type="entry name" value="LacI"/>
    <property type="match status" value="1"/>
</dbReference>
<evidence type="ECO:0000259" key="4">
    <source>
        <dbReference type="PROSITE" id="PS50932"/>
    </source>
</evidence>
<dbReference type="GO" id="GO:0003677">
    <property type="term" value="F:DNA binding"/>
    <property type="evidence" value="ECO:0007669"/>
    <property type="project" value="UniProtKB-KW"/>
</dbReference>
<dbReference type="CDD" id="cd06294">
    <property type="entry name" value="PBP1_MalR-like"/>
    <property type="match status" value="1"/>
</dbReference>
<evidence type="ECO:0000313" key="6">
    <source>
        <dbReference type="Proteomes" id="UP001208017"/>
    </source>
</evidence>
<keyword evidence="6" id="KW-1185">Reference proteome</keyword>
<proteinExistence type="predicted"/>
<dbReference type="InterPro" id="IPR046335">
    <property type="entry name" value="LacI/GalR-like_sensor"/>
</dbReference>
<sequence length="346" mass="37977">MTATIKDVALRAGVSPSTVSRVISNHPRISEKTKREVRQAMEELGYHPNMLARSLAKKSAEAIGILIPSTTEEFFMNPFFPELLRGISEVAKREGYDLLLSTSDTGKEDVRTLTRMIHGKRVDGVLLLSSRMQDPLMQVLKENPFPATLVGRPQDDTPICWVNNDNVAAAYQATRHLIDLGHQRIGYLGADESLLVTRDRLQGYHQALDEAGIPADRRLMFASTFMEQGGFMGMMRLLALPDRPTAVVASDDLLAFGAMRAAGELGYRIPEDVAVVGFNNVRLTEMSNPSLTSVDVRIFELGTAAAQLLIEQVRDPEVTGKSVTVPTELVVRHSCGGNNRQGGYGL</sequence>
<dbReference type="SUPFAM" id="SSF47413">
    <property type="entry name" value="lambda repressor-like DNA-binding domains"/>
    <property type="match status" value="1"/>
</dbReference>
<evidence type="ECO:0000256" key="2">
    <source>
        <dbReference type="ARBA" id="ARBA00023125"/>
    </source>
</evidence>
<dbReference type="Gene3D" id="1.10.260.40">
    <property type="entry name" value="lambda repressor-like DNA-binding domains"/>
    <property type="match status" value="1"/>
</dbReference>
<accession>A0ABT3X4V4</accession>
<dbReference type="Pfam" id="PF13377">
    <property type="entry name" value="Peripla_BP_3"/>
    <property type="match status" value="1"/>
</dbReference>
<protein>
    <submittedName>
        <fullName evidence="5">LacI family DNA-binding transcriptional regulator</fullName>
    </submittedName>
</protein>
<organism evidence="5 6">
    <name type="scientific">Tumebacillus lacus</name>
    <dbReference type="NCBI Taxonomy" id="2995335"/>
    <lineage>
        <taxon>Bacteria</taxon>
        <taxon>Bacillati</taxon>
        <taxon>Bacillota</taxon>
        <taxon>Bacilli</taxon>
        <taxon>Bacillales</taxon>
        <taxon>Alicyclobacillaceae</taxon>
        <taxon>Tumebacillus</taxon>
    </lineage>
</organism>
<comment type="caution">
    <text evidence="5">The sequence shown here is derived from an EMBL/GenBank/DDBJ whole genome shotgun (WGS) entry which is preliminary data.</text>
</comment>
<gene>
    <name evidence="5" type="ORF">OS242_11810</name>
</gene>
<dbReference type="InterPro" id="IPR028082">
    <property type="entry name" value="Peripla_BP_I"/>
</dbReference>
<dbReference type="PRINTS" id="PR00036">
    <property type="entry name" value="HTHLACI"/>
</dbReference>
<dbReference type="RefSeq" id="WP_267151899.1">
    <property type="nucleotide sequence ID" value="NZ_JAPMLT010000005.1"/>
</dbReference>
<dbReference type="SMART" id="SM00354">
    <property type="entry name" value="HTH_LACI"/>
    <property type="match status" value="1"/>
</dbReference>
<dbReference type="PROSITE" id="PS50932">
    <property type="entry name" value="HTH_LACI_2"/>
    <property type="match status" value="1"/>
</dbReference>
<feature type="domain" description="HTH lacI-type" evidence="4">
    <location>
        <begin position="3"/>
        <end position="57"/>
    </location>
</feature>
<dbReference type="CDD" id="cd01392">
    <property type="entry name" value="HTH_LacI"/>
    <property type="match status" value="1"/>
</dbReference>
<dbReference type="PANTHER" id="PTHR30146">
    <property type="entry name" value="LACI-RELATED TRANSCRIPTIONAL REPRESSOR"/>
    <property type="match status" value="1"/>
</dbReference>
<name>A0ABT3X4V4_9BACL</name>